<proteinExistence type="predicted"/>
<evidence type="ECO:0000259" key="3">
    <source>
        <dbReference type="Pfam" id="PF07859"/>
    </source>
</evidence>
<dbReference type="PROSITE" id="PS51257">
    <property type="entry name" value="PROKAR_LIPOPROTEIN"/>
    <property type="match status" value="1"/>
</dbReference>
<sequence>MTSQWWKEPGFSFPIAPFFYACSVSLSYLTYKLHAAPPPAAAASPTSIAAQALAGVAALCSAWLGVRSDGYRYYSKIYALDNFLCFFLHSSRLLTNMASWDPEDWATVKKVDDMISGQRKMCAGLWHGAYSKSWSHENIELSNFQLDLYKPSGPPSSASPLPLVLYFHGGGHCIQDARDFGLLGFLKRLENKAVVVAVEYRMAPKHNVGGISAGGNLAAVALHHAAASSSLDIKSALLLIPELVLDCAGSTPSSMRENGDLAALPNAVLFWFWQCYVGGTRREHEPKASPLLEAPAVLKKLRSKVIVVTASADPLRDSGLQYYEKLGDAGVDREHVMLKGSHSFSIR</sequence>
<gene>
    <name evidence="4" type="ORF">TeGR_g7044</name>
</gene>
<evidence type="ECO:0000256" key="1">
    <source>
        <dbReference type="ARBA" id="ARBA00022801"/>
    </source>
</evidence>
<organism evidence="4 5">
    <name type="scientific">Tetraparma gracilis</name>
    <dbReference type="NCBI Taxonomy" id="2962635"/>
    <lineage>
        <taxon>Eukaryota</taxon>
        <taxon>Sar</taxon>
        <taxon>Stramenopiles</taxon>
        <taxon>Ochrophyta</taxon>
        <taxon>Bolidophyceae</taxon>
        <taxon>Parmales</taxon>
        <taxon>Triparmaceae</taxon>
        <taxon>Tetraparma</taxon>
    </lineage>
</organism>
<protein>
    <recommendedName>
        <fullName evidence="3">Alpha/beta hydrolase fold-3 domain-containing protein</fullName>
    </recommendedName>
</protein>
<keyword evidence="2" id="KW-0472">Membrane</keyword>
<feature type="transmembrane region" description="Helical" evidence="2">
    <location>
        <begin position="43"/>
        <end position="66"/>
    </location>
</feature>
<comment type="caution">
    <text evidence="4">The sequence shown here is derived from an EMBL/GenBank/DDBJ whole genome shotgun (WGS) entry which is preliminary data.</text>
</comment>
<dbReference type="EMBL" id="BRYB01000857">
    <property type="protein sequence ID" value="GMI39121.1"/>
    <property type="molecule type" value="Genomic_DNA"/>
</dbReference>
<dbReference type="InterPro" id="IPR050300">
    <property type="entry name" value="GDXG_lipolytic_enzyme"/>
</dbReference>
<keyword evidence="2" id="KW-1133">Transmembrane helix</keyword>
<evidence type="ECO:0000313" key="4">
    <source>
        <dbReference type="EMBL" id="GMI39121.1"/>
    </source>
</evidence>
<evidence type="ECO:0000256" key="2">
    <source>
        <dbReference type="SAM" id="Phobius"/>
    </source>
</evidence>
<evidence type="ECO:0000313" key="5">
    <source>
        <dbReference type="Proteomes" id="UP001165060"/>
    </source>
</evidence>
<keyword evidence="1" id="KW-0378">Hydrolase</keyword>
<dbReference type="PANTHER" id="PTHR48081">
    <property type="entry name" value="AB HYDROLASE SUPERFAMILY PROTEIN C4A8.06C"/>
    <property type="match status" value="1"/>
</dbReference>
<feature type="transmembrane region" description="Helical" evidence="2">
    <location>
        <begin position="12"/>
        <end position="31"/>
    </location>
</feature>
<keyword evidence="5" id="KW-1185">Reference proteome</keyword>
<dbReference type="Pfam" id="PF07859">
    <property type="entry name" value="Abhydrolase_3"/>
    <property type="match status" value="2"/>
</dbReference>
<dbReference type="InterPro" id="IPR029058">
    <property type="entry name" value="AB_hydrolase_fold"/>
</dbReference>
<accession>A0ABQ6N3Y6</accession>
<dbReference type="SUPFAM" id="SSF53474">
    <property type="entry name" value="alpha/beta-Hydrolases"/>
    <property type="match status" value="1"/>
</dbReference>
<keyword evidence="2" id="KW-0812">Transmembrane</keyword>
<name>A0ABQ6N3Y6_9STRA</name>
<dbReference type="Proteomes" id="UP001165060">
    <property type="component" value="Unassembled WGS sequence"/>
</dbReference>
<dbReference type="InterPro" id="IPR013094">
    <property type="entry name" value="AB_hydrolase_3"/>
</dbReference>
<reference evidence="4 5" key="1">
    <citation type="journal article" date="2023" name="Commun. Biol.">
        <title>Genome analysis of Parmales, the sister group of diatoms, reveals the evolutionary specialization of diatoms from phago-mixotrophs to photoautotrophs.</title>
        <authorList>
            <person name="Ban H."/>
            <person name="Sato S."/>
            <person name="Yoshikawa S."/>
            <person name="Yamada K."/>
            <person name="Nakamura Y."/>
            <person name="Ichinomiya M."/>
            <person name="Sato N."/>
            <person name="Blanc-Mathieu R."/>
            <person name="Endo H."/>
            <person name="Kuwata A."/>
            <person name="Ogata H."/>
        </authorList>
    </citation>
    <scope>NUCLEOTIDE SEQUENCE [LARGE SCALE GENOMIC DNA]</scope>
</reference>
<dbReference type="Gene3D" id="3.40.50.1820">
    <property type="entry name" value="alpha/beta hydrolase"/>
    <property type="match status" value="2"/>
</dbReference>
<dbReference type="PANTHER" id="PTHR48081:SF8">
    <property type="entry name" value="ALPHA_BETA HYDROLASE FOLD-3 DOMAIN-CONTAINING PROTEIN-RELATED"/>
    <property type="match status" value="1"/>
</dbReference>
<feature type="domain" description="Alpha/beta hydrolase fold-3" evidence="3">
    <location>
        <begin position="208"/>
        <end position="342"/>
    </location>
</feature>
<feature type="domain" description="Alpha/beta hydrolase fold-3" evidence="3">
    <location>
        <begin position="164"/>
        <end position="207"/>
    </location>
</feature>